<dbReference type="AlphaFoldDB" id="A0AAD4KDT0"/>
<feature type="region of interest" description="Disordered" evidence="1">
    <location>
        <begin position="142"/>
        <end position="166"/>
    </location>
</feature>
<feature type="compositionally biased region" description="Polar residues" evidence="1">
    <location>
        <begin position="215"/>
        <end position="228"/>
    </location>
</feature>
<keyword evidence="4" id="KW-1185">Reference proteome</keyword>
<evidence type="ECO:0000256" key="1">
    <source>
        <dbReference type="SAM" id="MobiDB-lite"/>
    </source>
</evidence>
<keyword evidence="2" id="KW-0472">Membrane</keyword>
<feature type="region of interest" description="Disordered" evidence="1">
    <location>
        <begin position="212"/>
        <end position="244"/>
    </location>
</feature>
<accession>A0AAD4KDT0</accession>
<feature type="compositionally biased region" description="Low complexity" evidence="1">
    <location>
        <begin position="142"/>
        <end position="162"/>
    </location>
</feature>
<dbReference type="RefSeq" id="XP_046065622.1">
    <property type="nucleotide sequence ID" value="XM_046217639.1"/>
</dbReference>
<evidence type="ECO:0000313" key="3">
    <source>
        <dbReference type="EMBL" id="KAH8689196.1"/>
    </source>
</evidence>
<dbReference type="EMBL" id="JAJTJA010000016">
    <property type="protein sequence ID" value="KAH8689196.1"/>
    <property type="molecule type" value="Genomic_DNA"/>
</dbReference>
<comment type="caution">
    <text evidence="3">The sequence shown here is derived from an EMBL/GenBank/DDBJ whole genome shotgun (WGS) entry which is preliminary data.</text>
</comment>
<protein>
    <submittedName>
        <fullName evidence="3">Uncharacterized protein</fullName>
    </submittedName>
</protein>
<proteinExistence type="predicted"/>
<reference evidence="3" key="1">
    <citation type="submission" date="2021-12" db="EMBL/GenBank/DDBJ databases">
        <title>Convergent genome expansion in fungi linked to evolution of root-endophyte symbiosis.</title>
        <authorList>
            <consortium name="DOE Joint Genome Institute"/>
            <person name="Ke Y.-H."/>
            <person name="Bonito G."/>
            <person name="Liao H.-L."/>
            <person name="Looney B."/>
            <person name="Rojas-Flechas A."/>
            <person name="Nash J."/>
            <person name="Hameed K."/>
            <person name="Schadt C."/>
            <person name="Martin F."/>
            <person name="Crous P.W."/>
            <person name="Miettinen O."/>
            <person name="Magnuson J.K."/>
            <person name="Labbe J."/>
            <person name="Jacobson D."/>
            <person name="Doktycz M.J."/>
            <person name="Veneault-Fourrey C."/>
            <person name="Kuo A."/>
            <person name="Mondo S."/>
            <person name="Calhoun S."/>
            <person name="Riley R."/>
            <person name="Ohm R."/>
            <person name="LaButti K."/>
            <person name="Andreopoulos B."/>
            <person name="Pangilinan J."/>
            <person name="Nolan M."/>
            <person name="Tritt A."/>
            <person name="Clum A."/>
            <person name="Lipzen A."/>
            <person name="Daum C."/>
            <person name="Barry K."/>
            <person name="Grigoriev I.V."/>
            <person name="Vilgalys R."/>
        </authorList>
    </citation>
    <scope>NUCLEOTIDE SEQUENCE</scope>
    <source>
        <strain evidence="3">PMI_201</strain>
    </source>
</reference>
<name>A0AAD4KDT0_9EURO</name>
<keyword evidence="2" id="KW-1133">Transmembrane helix</keyword>
<dbReference type="GeneID" id="70247926"/>
<evidence type="ECO:0000313" key="4">
    <source>
        <dbReference type="Proteomes" id="UP001201262"/>
    </source>
</evidence>
<evidence type="ECO:0000256" key="2">
    <source>
        <dbReference type="SAM" id="Phobius"/>
    </source>
</evidence>
<organism evidence="3 4">
    <name type="scientific">Talaromyces proteolyticus</name>
    <dbReference type="NCBI Taxonomy" id="1131652"/>
    <lineage>
        <taxon>Eukaryota</taxon>
        <taxon>Fungi</taxon>
        <taxon>Dikarya</taxon>
        <taxon>Ascomycota</taxon>
        <taxon>Pezizomycotina</taxon>
        <taxon>Eurotiomycetes</taxon>
        <taxon>Eurotiomycetidae</taxon>
        <taxon>Eurotiales</taxon>
        <taxon>Trichocomaceae</taxon>
        <taxon>Talaromyces</taxon>
        <taxon>Talaromyces sect. Bacilispori</taxon>
    </lineage>
</organism>
<keyword evidence="2" id="KW-0812">Transmembrane</keyword>
<feature type="transmembrane region" description="Helical" evidence="2">
    <location>
        <begin position="182"/>
        <end position="203"/>
    </location>
</feature>
<dbReference type="Proteomes" id="UP001201262">
    <property type="component" value="Unassembled WGS sequence"/>
</dbReference>
<sequence>MKTSAMSTYHCAWPSSILSVPPSSPCGPINETNPVVPCCAQGDSCLSNNICAYNTHSDGGGSGYYSAGCSNGGFSDADSRSVCASRCADTGLPDITYDSLDGFWKCCGGNYNERDCQSPTNESFIAPAPSSLVTYWVVGSSTTSSTPPTSITTSTTTAAAPSNSETQISDATHSALSVGAEVAIGVCAGVGSLVLLAGIFILLRRRHRRTKRNQHVAQSVEYQESTPNMPHELYTPADKPQELPPDARISLHELH</sequence>
<gene>
    <name evidence="3" type="ORF">BGW36DRAFT_391968</name>
</gene>